<dbReference type="AlphaFoldDB" id="A0A0E9Q0Y9"/>
<sequence>MIFIYVFYVQLNTFSYLKLSKCLKGSLSAKPEFH</sequence>
<dbReference type="EMBL" id="GBXM01098021">
    <property type="protein sequence ID" value="JAH10556.1"/>
    <property type="molecule type" value="Transcribed_RNA"/>
</dbReference>
<reference evidence="1" key="2">
    <citation type="journal article" date="2015" name="Fish Shellfish Immunol.">
        <title>Early steps in the European eel (Anguilla anguilla)-Vibrio vulnificus interaction in the gills: Role of the RtxA13 toxin.</title>
        <authorList>
            <person name="Callol A."/>
            <person name="Pajuelo D."/>
            <person name="Ebbesson L."/>
            <person name="Teles M."/>
            <person name="MacKenzie S."/>
            <person name="Amaro C."/>
        </authorList>
    </citation>
    <scope>NUCLEOTIDE SEQUENCE</scope>
</reference>
<reference evidence="1" key="1">
    <citation type="submission" date="2014-11" db="EMBL/GenBank/DDBJ databases">
        <authorList>
            <person name="Amaro Gonzalez C."/>
        </authorList>
    </citation>
    <scope>NUCLEOTIDE SEQUENCE</scope>
</reference>
<protein>
    <submittedName>
        <fullName evidence="1">Uncharacterized protein</fullName>
    </submittedName>
</protein>
<proteinExistence type="predicted"/>
<accession>A0A0E9Q0Y9</accession>
<name>A0A0E9Q0Y9_ANGAN</name>
<evidence type="ECO:0000313" key="1">
    <source>
        <dbReference type="EMBL" id="JAH10556.1"/>
    </source>
</evidence>
<organism evidence="1">
    <name type="scientific">Anguilla anguilla</name>
    <name type="common">European freshwater eel</name>
    <name type="synonym">Muraena anguilla</name>
    <dbReference type="NCBI Taxonomy" id="7936"/>
    <lineage>
        <taxon>Eukaryota</taxon>
        <taxon>Metazoa</taxon>
        <taxon>Chordata</taxon>
        <taxon>Craniata</taxon>
        <taxon>Vertebrata</taxon>
        <taxon>Euteleostomi</taxon>
        <taxon>Actinopterygii</taxon>
        <taxon>Neopterygii</taxon>
        <taxon>Teleostei</taxon>
        <taxon>Anguilliformes</taxon>
        <taxon>Anguillidae</taxon>
        <taxon>Anguilla</taxon>
    </lineage>
</organism>
<dbReference type="EMBL" id="GBXM01072607">
    <property type="protein sequence ID" value="JAH35970.1"/>
    <property type="molecule type" value="Transcribed_RNA"/>
</dbReference>